<dbReference type="AlphaFoldDB" id="A0A5E8HAX6"/>
<dbReference type="EMBL" id="AOGX02000022">
    <property type="protein sequence ID" value="EOQ88415.1"/>
    <property type="molecule type" value="Genomic_DNA"/>
</dbReference>
<comment type="caution">
    <text evidence="1">The sequence shown here is derived from an EMBL/GenBank/DDBJ whole genome shotgun (WGS) entry which is preliminary data.</text>
</comment>
<dbReference type="STRING" id="1249483.LEP1GSC202_2261"/>
<dbReference type="Proteomes" id="UP000013996">
    <property type="component" value="Unassembled WGS sequence"/>
</dbReference>
<proteinExistence type="predicted"/>
<accession>A0A5E8HAX6</accession>
<reference evidence="1 2" key="1">
    <citation type="submission" date="2013-04" db="EMBL/GenBank/DDBJ databases">
        <authorList>
            <person name="Harkins D.M."/>
            <person name="Durkin A.S."/>
            <person name="Brinkac L.M."/>
            <person name="Haft D.H."/>
            <person name="Selengut J.D."/>
            <person name="Sanka R."/>
            <person name="DePew J."/>
            <person name="Purushe J."/>
            <person name="Hartskeerl R.A."/>
            <person name="Ahmed A."/>
            <person name="van der Linden H."/>
            <person name="Goris M.G.A."/>
            <person name="Vinetz J.M."/>
            <person name="Sutton G.G."/>
            <person name="Nierman W.C."/>
            <person name="Fouts D.E."/>
        </authorList>
    </citation>
    <scope>NUCLEOTIDE SEQUENCE [LARGE SCALE GENOMIC DNA]</scope>
    <source>
        <strain evidence="1 2">Sao Paulo</strain>
    </source>
</reference>
<dbReference type="RefSeq" id="WP_015677835.1">
    <property type="nucleotide sequence ID" value="NZ_AOGX02000022.1"/>
</dbReference>
<protein>
    <submittedName>
        <fullName evidence="1">Uncharacterized protein</fullName>
    </submittedName>
</protein>
<organism evidence="1 2">
    <name type="scientific">Leptospira yanagawae serovar Saopaulo str. Sao Paulo = ATCC 700523</name>
    <dbReference type="NCBI Taxonomy" id="1249483"/>
    <lineage>
        <taxon>Bacteria</taxon>
        <taxon>Pseudomonadati</taxon>
        <taxon>Spirochaetota</taxon>
        <taxon>Spirochaetia</taxon>
        <taxon>Leptospirales</taxon>
        <taxon>Leptospiraceae</taxon>
        <taxon>Leptospira</taxon>
    </lineage>
</organism>
<name>A0A5E8HAX6_9LEPT</name>
<evidence type="ECO:0000313" key="2">
    <source>
        <dbReference type="Proteomes" id="UP000013996"/>
    </source>
</evidence>
<sequence>MVTKILFSPIYLRIKIFLLCGCLLFCSSKESAPKSHVFANLLAFVENAIERPHENEEGGQNSKNYFVIDSVSPRVLLENTDFVLKGKFPSSMNEEDLLGDGASKYVLITEQTDSKIRLHVSFCPTVELIFIRTNEPGVENKLPVPCLGSFRYSFRNLILNLGETIEPIPPTDSINLQRLRSMGEITFGVEPALPIGLHLDQNTGEILGNPMETTGDLFQTFSVAARLKEDPFVKITTQISVLVVTEQERDNRICRPVSSTSTCRFPSPYSCTKAGICFQGKFSCLMDIRCGL</sequence>
<dbReference type="OrthoDB" id="328405at2"/>
<gene>
    <name evidence="1" type="ORF">LEP1GSC202_2261</name>
</gene>
<evidence type="ECO:0000313" key="1">
    <source>
        <dbReference type="EMBL" id="EOQ88415.1"/>
    </source>
</evidence>